<dbReference type="AlphaFoldDB" id="A0A4R7TBW1"/>
<dbReference type="Gene3D" id="3.30.870.10">
    <property type="entry name" value="Endonuclease Chain A"/>
    <property type="match status" value="1"/>
</dbReference>
<sequence length="909" mass="99067">MSTEVQPSFVVPDLLQGQWTTALICTYGANLTFFETRLMSQLAQVPLRMILADSQQLASRLGEAARTGQRHRSANKAYVVAPIRHVRAAHGKLILLLGPASGRLVVGSGNLSYDGYASPGELWRVFAYSEEQPQHLDEFAAARMFVDALSERQLVDSPVVELLQMAWGGSNWLPESPSLPTAIGGNFTGPLIDRLRSRVKGPVNELIAHAPFHDSDCAALKELVAVFNPKQVRLLVTDATSADPAAIERSLDGATRAIVERVQVKGEPAAYIHAKWVHLIQSREETLLSGSANLSRSALLQSASSGNIEIGVITTGPRGSFDSIYSHLVRTAVRDIASLPISYQAFADGEADEDDQGNPVVLWSRLDGRTLTIIFSEPLAAGATLQITDHAGRTVEIGSQRLVGPTVQVSLTANAAALISEGGRVVVRIDGVDDYSSSTWPYQVAHLKGRLDKASQREHLPRLADLPEQDAELFELLRELDQTLIIDREAVWRIAKPNIGRESRPAGSDEPIALGDLDWDRVRRDPRYGGYLSRGHTAGLPPTDIQIVLAAIGGRLGDLGLDTRQLDVEREEDLAKEGDVGLSSDGQEADEELEDELVRKHMPVTTRTRMAFDRFVRRYAAALDDADFIDELGPIPAAINAVVFNHLLVRLLERDAVSPRWAIPAQAKTWMFLWGKPGGQSLASRFDDETASVVRSVLADAGARTTTLRGLAGSADHITEQEGFAGLQNMVRYLLTDDEFGVNVDGLAEAAGDLQMAPRLLGALEQAAAPTTDVEILELVIAPYGITRSSVEWRQEQVRRVGHGAYPSTTFVITAPVSDLTAGRAREMLGRVAVAAYYAGHEGAYFRIRFAGNGKAVAFWDEGERVGVVMVGDEEQELEWIDPPWPAWAMRLDELESTLMARSKVAHTA</sequence>
<dbReference type="Proteomes" id="UP000295151">
    <property type="component" value="Unassembled WGS sequence"/>
</dbReference>
<evidence type="ECO:0000313" key="2">
    <source>
        <dbReference type="Proteomes" id="UP000295151"/>
    </source>
</evidence>
<gene>
    <name evidence="1" type="ORF">EV138_2379</name>
</gene>
<reference evidence="1 2" key="1">
    <citation type="submission" date="2019-03" db="EMBL/GenBank/DDBJ databases">
        <title>Genomic Encyclopedia of Type Strains, Phase III (KMG-III): the genomes of soil and plant-associated and newly described type strains.</title>
        <authorList>
            <person name="Whitman W."/>
        </authorList>
    </citation>
    <scope>NUCLEOTIDE SEQUENCE [LARGE SCALE GENOMIC DNA]</scope>
    <source>
        <strain evidence="1 2">VKM Ac-2575</strain>
    </source>
</reference>
<name>A0A4R7TBW1_9ACTN</name>
<comment type="caution">
    <text evidence="1">The sequence shown here is derived from an EMBL/GenBank/DDBJ whole genome shotgun (WGS) entry which is preliminary data.</text>
</comment>
<dbReference type="OrthoDB" id="3777082at2"/>
<proteinExistence type="predicted"/>
<dbReference type="RefSeq" id="WP_133978581.1">
    <property type="nucleotide sequence ID" value="NZ_SOCE01000001.1"/>
</dbReference>
<dbReference type="EMBL" id="SOCE01000001">
    <property type="protein sequence ID" value="TDU88828.1"/>
    <property type="molecule type" value="Genomic_DNA"/>
</dbReference>
<evidence type="ECO:0000313" key="1">
    <source>
        <dbReference type="EMBL" id="TDU88828.1"/>
    </source>
</evidence>
<keyword evidence="2" id="KW-1185">Reference proteome</keyword>
<organism evidence="1 2">
    <name type="scientific">Kribbella voronezhensis</name>
    <dbReference type="NCBI Taxonomy" id="2512212"/>
    <lineage>
        <taxon>Bacteria</taxon>
        <taxon>Bacillati</taxon>
        <taxon>Actinomycetota</taxon>
        <taxon>Actinomycetes</taxon>
        <taxon>Propionibacteriales</taxon>
        <taxon>Kribbellaceae</taxon>
        <taxon>Kribbella</taxon>
    </lineage>
</organism>
<accession>A0A4R7TBW1</accession>
<protein>
    <submittedName>
        <fullName evidence="1">Uncharacterized protein</fullName>
    </submittedName>
</protein>